<dbReference type="AlphaFoldDB" id="D5EGR2"/>
<keyword evidence="4" id="KW-1185">Reference proteome</keyword>
<evidence type="ECO:0000313" key="4">
    <source>
        <dbReference type="Proteomes" id="UP000002366"/>
    </source>
</evidence>
<accession>D5EGR2</accession>
<keyword evidence="2" id="KW-0732">Signal</keyword>
<protein>
    <recommendedName>
        <fullName evidence="1">Dipeptidase</fullName>
        <ecNumber evidence="1">3.4.-.-</ecNumber>
    </recommendedName>
</protein>
<evidence type="ECO:0000256" key="2">
    <source>
        <dbReference type="SAM" id="SignalP"/>
    </source>
</evidence>
<evidence type="ECO:0000313" key="3">
    <source>
        <dbReference type="EMBL" id="ADE57744.1"/>
    </source>
</evidence>
<dbReference type="KEGG" id="aco:Amico_1628"/>
<dbReference type="Pfam" id="PF03577">
    <property type="entry name" value="Peptidase_C69"/>
    <property type="match status" value="1"/>
</dbReference>
<dbReference type="RefSeq" id="WP_013049007.1">
    <property type="nucleotide sequence ID" value="NC_014011.1"/>
</dbReference>
<dbReference type="EMBL" id="CP001997">
    <property type="protein sequence ID" value="ADE57744.1"/>
    <property type="molecule type" value="Genomic_DNA"/>
</dbReference>
<dbReference type="InterPro" id="IPR005322">
    <property type="entry name" value="Peptidase_C69"/>
</dbReference>
<dbReference type="Proteomes" id="UP000002366">
    <property type="component" value="Chromosome"/>
</dbReference>
<comment type="similarity">
    <text evidence="1">Belongs to the peptidase C69 family.</text>
</comment>
<dbReference type="GO" id="GO:0070004">
    <property type="term" value="F:cysteine-type exopeptidase activity"/>
    <property type="evidence" value="ECO:0007669"/>
    <property type="project" value="InterPro"/>
</dbReference>
<gene>
    <name evidence="3" type="ordered locus">Amico_1628</name>
</gene>
<sequence>MSFRKWSKWVLFSIFILVVASFPAQSCTDIVVGKNASADGSVITSHTADGAFYDARVRTIPGKKHPAGTKADVFWNIIMEEDYEPKKIGEIPQVEETYTYFHVGYPFMNEHGVAIGETTVGQKDELKTFRPDAKAIMTIEQLEVFALQRAKTAREAIKVIGELGEKYGFLPSCGSEGECLTITDSEEAWIFEIRSTGMMWTPESGKPGAVWVAQRVPDDCVVVVPNMSRIREVDINDTANFIASKDYMQPAIDLGWYDPASGKPFIWQLAYSPLTGNDDWSLSSMWIRNRLYTIYSQLDPTREWDPYAETMSYPFAIKPQKKLSVQDVMTFLRSHMEGTPFDMSAEAAWLVPEGDKMVKSPLATPFVTNNLRTLLKIPYNRPVAKWDCAYSFVSQARSGYPAPVRTVLWFGYDNPHTTCYVPIYSGVLETLGSWRVFDRNAFSLGSAQWAFILADDLVNHRYQEAIQDLVKIRTPLEEAFFKELADIDEKALDLAKNDPAAAQEYVTEYTQSCMKKAEKAWWDLNWQLISAYNNNKKK</sequence>
<name>D5EGR2_AMICL</name>
<evidence type="ECO:0000256" key="1">
    <source>
        <dbReference type="RuleBase" id="RU364089"/>
    </source>
</evidence>
<dbReference type="eggNOG" id="COG4690">
    <property type="taxonomic scope" value="Bacteria"/>
</dbReference>
<dbReference type="GO" id="GO:0006508">
    <property type="term" value="P:proteolysis"/>
    <property type="evidence" value="ECO:0007669"/>
    <property type="project" value="UniProtKB-KW"/>
</dbReference>
<feature type="signal peptide" evidence="2">
    <location>
        <begin position="1"/>
        <end position="26"/>
    </location>
</feature>
<dbReference type="Gene3D" id="3.60.60.10">
    <property type="entry name" value="Penicillin V Acylase, Chain A"/>
    <property type="match status" value="1"/>
</dbReference>
<keyword evidence="1" id="KW-0224">Dipeptidase</keyword>
<dbReference type="OrthoDB" id="9764088at2"/>
<comment type="catalytic activity">
    <reaction evidence="1">
        <text>an L-aminoacyl-L-amino acid + H2O = 2 an L-alpha-amino acid</text>
        <dbReference type="Rhea" id="RHEA:48940"/>
        <dbReference type="ChEBI" id="CHEBI:15377"/>
        <dbReference type="ChEBI" id="CHEBI:59869"/>
        <dbReference type="ChEBI" id="CHEBI:77460"/>
    </reaction>
</comment>
<keyword evidence="1" id="KW-0645">Protease</keyword>
<dbReference type="STRING" id="572547.Amico_1628"/>
<dbReference type="HOGENOM" id="CLU_014823_3_0_0"/>
<dbReference type="GO" id="GO:0016805">
    <property type="term" value="F:dipeptidase activity"/>
    <property type="evidence" value="ECO:0007669"/>
    <property type="project" value="UniProtKB-KW"/>
</dbReference>
<feature type="chain" id="PRO_5003071157" description="Dipeptidase" evidence="2">
    <location>
        <begin position="27"/>
        <end position="538"/>
    </location>
</feature>
<reference evidence="3 4" key="1">
    <citation type="journal article" date="2010" name="Stand. Genomic Sci.">
        <title>Complete genome sequence of Aminobacterium colombiense type strain (ALA-1).</title>
        <authorList>
            <person name="Chertkov O."/>
            <person name="Sikorski J."/>
            <person name="Brambilla E."/>
            <person name="Lapidus A."/>
            <person name="Copeland A."/>
            <person name="Glavina Del Rio T."/>
            <person name="Nolan M."/>
            <person name="Lucas S."/>
            <person name="Tice H."/>
            <person name="Cheng J.F."/>
            <person name="Han C."/>
            <person name="Detter J.C."/>
            <person name="Bruce D."/>
            <person name="Tapia R."/>
            <person name="Goodwin L."/>
            <person name="Pitluck S."/>
            <person name="Liolios K."/>
            <person name="Ivanova N."/>
            <person name="Mavromatis K."/>
            <person name="Ovchinnikova G."/>
            <person name="Pati A."/>
            <person name="Chen A."/>
            <person name="Palaniappan K."/>
            <person name="Land M."/>
            <person name="Hauser L."/>
            <person name="Chang Y.J."/>
            <person name="Jeffries C.D."/>
            <person name="Spring S."/>
            <person name="Rohde M."/>
            <person name="Goker M."/>
            <person name="Bristow J."/>
            <person name="Eisen J.A."/>
            <person name="Markowitz V."/>
            <person name="Hugenholtz P."/>
            <person name="Kyrpides N.C."/>
            <person name="Klenk H.P."/>
        </authorList>
    </citation>
    <scope>NUCLEOTIDE SEQUENCE [LARGE SCALE GENOMIC DNA]</scope>
    <source>
        <strain evidence="4">DSM 12261 / ALA-1</strain>
    </source>
</reference>
<organism evidence="3 4">
    <name type="scientific">Aminobacterium colombiense (strain DSM 12261 / ALA-1)</name>
    <dbReference type="NCBI Taxonomy" id="572547"/>
    <lineage>
        <taxon>Bacteria</taxon>
        <taxon>Thermotogati</taxon>
        <taxon>Synergistota</taxon>
        <taxon>Synergistia</taxon>
        <taxon>Synergistales</taxon>
        <taxon>Aminobacteriaceae</taxon>
        <taxon>Aminobacterium</taxon>
    </lineage>
</organism>
<dbReference type="PANTHER" id="PTHR12994:SF17">
    <property type="entry name" value="LD30995P"/>
    <property type="match status" value="1"/>
</dbReference>
<proteinExistence type="inferred from homology"/>
<dbReference type="PANTHER" id="PTHR12994">
    <property type="entry name" value="SECERNIN"/>
    <property type="match status" value="1"/>
</dbReference>
<dbReference type="EC" id="3.4.-.-" evidence="1"/>
<keyword evidence="1" id="KW-0378">Hydrolase</keyword>